<feature type="transmembrane region" description="Helical" evidence="1">
    <location>
        <begin position="89"/>
        <end position="112"/>
    </location>
</feature>
<keyword evidence="3" id="KW-0378">Hydrolase</keyword>
<name>A0ABY5YPD8_9MICC</name>
<dbReference type="PANTHER" id="PTHR35797">
    <property type="entry name" value="PROTEASE-RELATED"/>
    <property type="match status" value="1"/>
</dbReference>
<evidence type="ECO:0000313" key="4">
    <source>
        <dbReference type="Proteomes" id="UP001059859"/>
    </source>
</evidence>
<dbReference type="InterPro" id="IPR042150">
    <property type="entry name" value="MmRce1-like"/>
</dbReference>
<keyword evidence="1" id="KW-0472">Membrane</keyword>
<accession>A0ABY5YPD8</accession>
<keyword evidence="3" id="KW-0645">Protease</keyword>
<dbReference type="Pfam" id="PF02517">
    <property type="entry name" value="Rce1-like"/>
    <property type="match status" value="1"/>
</dbReference>
<dbReference type="GO" id="GO:0008237">
    <property type="term" value="F:metallopeptidase activity"/>
    <property type="evidence" value="ECO:0007669"/>
    <property type="project" value="UniProtKB-KW"/>
</dbReference>
<keyword evidence="1" id="KW-1133">Transmembrane helix</keyword>
<evidence type="ECO:0000259" key="2">
    <source>
        <dbReference type="Pfam" id="PF02517"/>
    </source>
</evidence>
<feature type="transmembrane region" description="Helical" evidence="1">
    <location>
        <begin position="124"/>
        <end position="145"/>
    </location>
</feature>
<evidence type="ECO:0000256" key="1">
    <source>
        <dbReference type="SAM" id="Phobius"/>
    </source>
</evidence>
<feature type="transmembrane region" description="Helical" evidence="1">
    <location>
        <begin position="12"/>
        <end position="32"/>
    </location>
</feature>
<gene>
    <name evidence="3" type="ORF">N2K95_15175</name>
</gene>
<protein>
    <submittedName>
        <fullName evidence="3">CPBP family intramembrane metalloprotease</fullName>
    </submittedName>
</protein>
<keyword evidence="1" id="KW-0812">Transmembrane</keyword>
<dbReference type="Proteomes" id="UP001059859">
    <property type="component" value="Chromosome"/>
</dbReference>
<feature type="transmembrane region" description="Helical" evidence="1">
    <location>
        <begin position="251"/>
        <end position="269"/>
    </location>
</feature>
<feature type="transmembrane region" description="Helical" evidence="1">
    <location>
        <begin position="44"/>
        <end position="68"/>
    </location>
</feature>
<keyword evidence="4" id="KW-1185">Reference proteome</keyword>
<feature type="transmembrane region" description="Helical" evidence="1">
    <location>
        <begin position="196"/>
        <end position="215"/>
    </location>
</feature>
<reference evidence="3" key="1">
    <citation type="submission" date="2022-09" db="EMBL/GenBank/DDBJ databases">
        <title>Novel species in genus Arthrobacter.</title>
        <authorList>
            <person name="Liu Y."/>
        </authorList>
    </citation>
    <scope>NUCLEOTIDE SEQUENCE</scope>
    <source>
        <strain evidence="3">Zg-Y815</strain>
    </source>
</reference>
<feature type="transmembrane region" description="Helical" evidence="1">
    <location>
        <begin position="165"/>
        <end position="184"/>
    </location>
</feature>
<proteinExistence type="predicted"/>
<evidence type="ECO:0000313" key="3">
    <source>
        <dbReference type="EMBL" id="UWX96955.1"/>
    </source>
</evidence>
<feature type="domain" description="CAAX prenyl protease 2/Lysostaphin resistance protein A-like" evidence="2">
    <location>
        <begin position="132"/>
        <end position="234"/>
    </location>
</feature>
<organism evidence="3 4">
    <name type="scientific">Arthrobacter zhaoxinii</name>
    <dbReference type="NCBI Taxonomy" id="2964616"/>
    <lineage>
        <taxon>Bacteria</taxon>
        <taxon>Bacillati</taxon>
        <taxon>Actinomycetota</taxon>
        <taxon>Actinomycetes</taxon>
        <taxon>Micrococcales</taxon>
        <taxon>Micrococcaceae</taxon>
        <taxon>Arthrobacter</taxon>
    </lineage>
</organism>
<sequence>MNKQGLLARHPIAGFFVLAYAFSWIAWSPWWLGQDGLGVLPIPGALEVVAVVNPLGIFGPAAAALVVIRATEGSAGVRRFWASVTNVRLGLRWWGVGLLGIPALLLAGAVLLPGTLSSFSSQGLAGVLMIYPLQLLGIIFLGGGLEEVGWRGFAQPRLQQRHPPLVAAVAVGIIWAVWHAPLFLTRTWDTPRSNAAEILLYVVVVIGLSIVLAWIRNASGSMLAAVVAHASVNGFLGVLVVTFPGSLVETANWWGLGVLVAAVVVALVTKGRLGATDQQLDSSTTTVAGAASR</sequence>
<feature type="transmembrane region" description="Helical" evidence="1">
    <location>
        <begin position="222"/>
        <end position="245"/>
    </location>
</feature>
<dbReference type="RefSeq" id="WP_260652225.1">
    <property type="nucleotide sequence ID" value="NZ_CP104275.1"/>
</dbReference>
<dbReference type="PANTHER" id="PTHR35797:SF1">
    <property type="entry name" value="PROTEASE"/>
    <property type="match status" value="1"/>
</dbReference>
<dbReference type="InterPro" id="IPR003675">
    <property type="entry name" value="Rce1/LyrA-like_dom"/>
</dbReference>
<dbReference type="EMBL" id="CP104275">
    <property type="protein sequence ID" value="UWX96955.1"/>
    <property type="molecule type" value="Genomic_DNA"/>
</dbReference>
<keyword evidence="3" id="KW-0482">Metalloprotease</keyword>